<reference evidence="2" key="2">
    <citation type="journal article" date="2021" name="PeerJ">
        <title>Extensive microbial diversity within the chicken gut microbiome revealed by metagenomics and culture.</title>
        <authorList>
            <person name="Gilroy R."/>
            <person name="Ravi A."/>
            <person name="Getino M."/>
            <person name="Pursley I."/>
            <person name="Horton D.L."/>
            <person name="Alikhan N.F."/>
            <person name="Baker D."/>
            <person name="Gharbi K."/>
            <person name="Hall N."/>
            <person name="Watson M."/>
            <person name="Adriaenssens E.M."/>
            <person name="Foster-Nyarko E."/>
            <person name="Jarju S."/>
            <person name="Secka A."/>
            <person name="Antonio M."/>
            <person name="Oren A."/>
            <person name="Chaudhuri R.R."/>
            <person name="La Ragione R."/>
            <person name="Hildebrand F."/>
            <person name="Pallen M.J."/>
        </authorList>
    </citation>
    <scope>NUCLEOTIDE SEQUENCE</scope>
    <source>
        <strain evidence="2">CHK187-14744</strain>
    </source>
</reference>
<dbReference type="Gene3D" id="3.30.1180.10">
    <property type="match status" value="1"/>
</dbReference>
<dbReference type="Proteomes" id="UP000824164">
    <property type="component" value="Unassembled WGS sequence"/>
</dbReference>
<dbReference type="Pfam" id="PF02645">
    <property type="entry name" value="DegV"/>
    <property type="match status" value="1"/>
</dbReference>
<dbReference type="GO" id="GO:0008289">
    <property type="term" value="F:lipid binding"/>
    <property type="evidence" value="ECO:0007669"/>
    <property type="project" value="UniProtKB-KW"/>
</dbReference>
<dbReference type="NCBIfam" id="TIGR00762">
    <property type="entry name" value="DegV"/>
    <property type="match status" value="1"/>
</dbReference>
<dbReference type="PROSITE" id="PS51482">
    <property type="entry name" value="DEGV"/>
    <property type="match status" value="1"/>
</dbReference>
<evidence type="ECO:0000313" key="2">
    <source>
        <dbReference type="EMBL" id="HIU01772.1"/>
    </source>
</evidence>
<dbReference type="InterPro" id="IPR050270">
    <property type="entry name" value="DegV_domain_contain"/>
</dbReference>
<dbReference type="InterPro" id="IPR043168">
    <property type="entry name" value="DegV_C"/>
</dbReference>
<protein>
    <submittedName>
        <fullName evidence="2">DegV family protein</fullName>
    </submittedName>
</protein>
<keyword evidence="1" id="KW-0446">Lipid-binding</keyword>
<proteinExistence type="predicted"/>
<sequence>MKFQIVSDSSLDLPEETVQKMGIEVVPFYVSFDGSQYFREGKDIKIQEFYRHMVEHPDIFPKTSMPSYNDYRDVMEKYAAAGQPVLCICLNAIFSGSYQTAYSVREELLERYPDTRIEVMDSQLATVLQGLLVEEAVKMRDLDYDLDKTISLLEPLRATGQIFFTTNDLAYLRHGGRIGHAASSIGTVLKIKPLIRYKERDLYSAGLCRGRKHSLEQVLERMVNYVKEKHLDMSRYHMGIAYGWDEQEFDPFKEKAFSMMEALGYPRSAWEVSRVGVTIGVHTGPSPIGVGWLKRYTPGKM</sequence>
<organism evidence="2 3">
    <name type="scientific">Candidatus Onthocola gallistercoris</name>
    <dbReference type="NCBI Taxonomy" id="2840876"/>
    <lineage>
        <taxon>Bacteria</taxon>
        <taxon>Bacillati</taxon>
        <taxon>Bacillota</taxon>
        <taxon>Bacilli</taxon>
        <taxon>Candidatus Onthocola</taxon>
    </lineage>
</organism>
<dbReference type="InterPro" id="IPR003797">
    <property type="entry name" value="DegV"/>
</dbReference>
<reference evidence="2" key="1">
    <citation type="submission" date="2020-10" db="EMBL/GenBank/DDBJ databases">
        <authorList>
            <person name="Gilroy R."/>
        </authorList>
    </citation>
    <scope>NUCLEOTIDE SEQUENCE</scope>
    <source>
        <strain evidence="2">CHK187-14744</strain>
    </source>
</reference>
<dbReference type="PANTHER" id="PTHR33434:SF2">
    <property type="entry name" value="FATTY ACID-BINDING PROTEIN TM_1468"/>
    <property type="match status" value="1"/>
</dbReference>
<evidence type="ECO:0000256" key="1">
    <source>
        <dbReference type="ARBA" id="ARBA00023121"/>
    </source>
</evidence>
<comment type="caution">
    <text evidence="2">The sequence shown here is derived from an EMBL/GenBank/DDBJ whole genome shotgun (WGS) entry which is preliminary data.</text>
</comment>
<dbReference type="SUPFAM" id="SSF82549">
    <property type="entry name" value="DAK1/DegV-like"/>
    <property type="match status" value="1"/>
</dbReference>
<evidence type="ECO:0000313" key="3">
    <source>
        <dbReference type="Proteomes" id="UP000824164"/>
    </source>
</evidence>
<dbReference type="AlphaFoldDB" id="A0A9D1KVX0"/>
<dbReference type="PANTHER" id="PTHR33434">
    <property type="entry name" value="DEGV DOMAIN-CONTAINING PROTEIN DR_1986-RELATED"/>
    <property type="match status" value="1"/>
</dbReference>
<dbReference type="Gene3D" id="3.40.50.10170">
    <property type="match status" value="1"/>
</dbReference>
<name>A0A9D1KVX0_9FIRM</name>
<dbReference type="EMBL" id="DVLT01000004">
    <property type="protein sequence ID" value="HIU01772.1"/>
    <property type="molecule type" value="Genomic_DNA"/>
</dbReference>
<gene>
    <name evidence="2" type="ORF">IAB63_00785</name>
</gene>
<accession>A0A9D1KVX0</accession>